<sequence>MPYSYYQLVRFSAFVCFSFLAYQANTKENKTEAFIYLALALLFQPFFKIALGRTIWNVVDVIVGIWLVLSVLFKPKDKSIE</sequence>
<protein>
    <submittedName>
        <fullName evidence="2">Uncharacterized protein</fullName>
    </submittedName>
</protein>
<dbReference type="EMBL" id="BMFQ01000003">
    <property type="protein sequence ID" value="GGG52243.1"/>
    <property type="molecule type" value="Genomic_DNA"/>
</dbReference>
<gene>
    <name evidence="2" type="ORF">GCM10010976_24240</name>
</gene>
<dbReference type="InterPro" id="IPR046548">
    <property type="entry name" value="DUF6804"/>
</dbReference>
<feature type="transmembrane region" description="Helical" evidence="1">
    <location>
        <begin position="33"/>
        <end position="49"/>
    </location>
</feature>
<reference evidence="2" key="2">
    <citation type="submission" date="2020-09" db="EMBL/GenBank/DDBJ databases">
        <authorList>
            <person name="Sun Q."/>
            <person name="Zhou Y."/>
        </authorList>
    </citation>
    <scope>NUCLEOTIDE SEQUENCE</scope>
    <source>
        <strain evidence="2">CGMCC 1.12751</strain>
    </source>
</reference>
<comment type="caution">
    <text evidence="2">The sequence shown here is derived from an EMBL/GenBank/DDBJ whole genome shotgun (WGS) entry which is preliminary data.</text>
</comment>
<keyword evidence="3" id="KW-1185">Reference proteome</keyword>
<dbReference type="Proteomes" id="UP000625976">
    <property type="component" value="Unassembled WGS sequence"/>
</dbReference>
<dbReference type="AlphaFoldDB" id="A0A917GNK4"/>
<organism evidence="2 3">
    <name type="scientific">Bizionia arctica</name>
    <dbReference type="NCBI Taxonomy" id="1495645"/>
    <lineage>
        <taxon>Bacteria</taxon>
        <taxon>Pseudomonadati</taxon>
        <taxon>Bacteroidota</taxon>
        <taxon>Flavobacteriia</taxon>
        <taxon>Flavobacteriales</taxon>
        <taxon>Flavobacteriaceae</taxon>
        <taxon>Bizionia</taxon>
    </lineage>
</organism>
<evidence type="ECO:0000313" key="3">
    <source>
        <dbReference type="Proteomes" id="UP000625976"/>
    </source>
</evidence>
<dbReference type="Pfam" id="PF20619">
    <property type="entry name" value="DUF6804"/>
    <property type="match status" value="1"/>
</dbReference>
<keyword evidence="1" id="KW-0472">Membrane</keyword>
<proteinExistence type="predicted"/>
<reference evidence="2" key="1">
    <citation type="journal article" date="2014" name="Int. J. Syst. Evol. Microbiol.">
        <title>Complete genome sequence of Corynebacterium casei LMG S-19264T (=DSM 44701T), isolated from a smear-ripened cheese.</title>
        <authorList>
            <consortium name="US DOE Joint Genome Institute (JGI-PGF)"/>
            <person name="Walter F."/>
            <person name="Albersmeier A."/>
            <person name="Kalinowski J."/>
            <person name="Ruckert C."/>
        </authorList>
    </citation>
    <scope>NUCLEOTIDE SEQUENCE</scope>
    <source>
        <strain evidence="2">CGMCC 1.12751</strain>
    </source>
</reference>
<keyword evidence="1" id="KW-1133">Transmembrane helix</keyword>
<keyword evidence="1" id="KW-0812">Transmembrane</keyword>
<name>A0A917GNK4_9FLAO</name>
<evidence type="ECO:0000313" key="2">
    <source>
        <dbReference type="EMBL" id="GGG52243.1"/>
    </source>
</evidence>
<accession>A0A917GNK4</accession>
<feature type="transmembrane region" description="Helical" evidence="1">
    <location>
        <begin position="55"/>
        <end position="73"/>
    </location>
</feature>
<evidence type="ECO:0000256" key="1">
    <source>
        <dbReference type="SAM" id="Phobius"/>
    </source>
</evidence>